<accession>A0A1I7V308</accession>
<dbReference type="WBParaSite" id="Csp11.Scaffold630.g21878.t1">
    <property type="protein sequence ID" value="Csp11.Scaffold630.g21878.t1"/>
    <property type="gene ID" value="Csp11.Scaffold630.g21878"/>
</dbReference>
<feature type="compositionally biased region" description="Basic and acidic residues" evidence="1">
    <location>
        <begin position="7"/>
        <end position="22"/>
    </location>
</feature>
<feature type="region of interest" description="Disordered" evidence="1">
    <location>
        <begin position="66"/>
        <end position="95"/>
    </location>
</feature>
<sequence length="140" mass="16476">MMKPKQNHWENKKSRNHKKEDFLPLGIVETQSVVRENKKNQQRDDRDAAASLCLLSLQQPTFSSHFPLSSLATPSIRRSQEESKGGERMEILRDGRHGREIRRECERRLRNNKFTLNIIVIKESKKIWLRGVDIVREVCI</sequence>
<evidence type="ECO:0000313" key="2">
    <source>
        <dbReference type="Proteomes" id="UP000095282"/>
    </source>
</evidence>
<evidence type="ECO:0000313" key="3">
    <source>
        <dbReference type="WBParaSite" id="Csp11.Scaffold630.g21878.t1"/>
    </source>
</evidence>
<evidence type="ECO:0000256" key="1">
    <source>
        <dbReference type="SAM" id="MobiDB-lite"/>
    </source>
</evidence>
<feature type="compositionally biased region" description="Basic and acidic residues" evidence="1">
    <location>
        <begin position="78"/>
        <end position="95"/>
    </location>
</feature>
<name>A0A1I7V308_9PELO</name>
<feature type="region of interest" description="Disordered" evidence="1">
    <location>
        <begin position="1"/>
        <end position="22"/>
    </location>
</feature>
<keyword evidence="2" id="KW-1185">Reference proteome</keyword>
<protein>
    <submittedName>
        <fullName evidence="3">Uncharacterized protein</fullName>
    </submittedName>
</protein>
<proteinExistence type="predicted"/>
<feature type="compositionally biased region" description="Polar residues" evidence="1">
    <location>
        <begin position="66"/>
        <end position="77"/>
    </location>
</feature>
<reference evidence="3" key="1">
    <citation type="submission" date="2016-11" db="UniProtKB">
        <authorList>
            <consortium name="WormBaseParasite"/>
        </authorList>
    </citation>
    <scope>IDENTIFICATION</scope>
</reference>
<dbReference type="AlphaFoldDB" id="A0A1I7V308"/>
<organism evidence="2 3">
    <name type="scientific">Caenorhabditis tropicalis</name>
    <dbReference type="NCBI Taxonomy" id="1561998"/>
    <lineage>
        <taxon>Eukaryota</taxon>
        <taxon>Metazoa</taxon>
        <taxon>Ecdysozoa</taxon>
        <taxon>Nematoda</taxon>
        <taxon>Chromadorea</taxon>
        <taxon>Rhabditida</taxon>
        <taxon>Rhabditina</taxon>
        <taxon>Rhabditomorpha</taxon>
        <taxon>Rhabditoidea</taxon>
        <taxon>Rhabditidae</taxon>
        <taxon>Peloderinae</taxon>
        <taxon>Caenorhabditis</taxon>
    </lineage>
</organism>
<dbReference type="Proteomes" id="UP000095282">
    <property type="component" value="Unplaced"/>
</dbReference>